<reference evidence="1" key="1">
    <citation type="submission" date="2023-04" db="EMBL/GenBank/DDBJ databases">
        <title>Characterization and genome study of newly isolated Alicyclobacillus-specific phaga.</title>
        <authorList>
            <person name="Shymialevich D."/>
            <person name="Wojcicki M."/>
            <person name="Srednicka P."/>
            <person name="Swider O."/>
        </authorList>
    </citation>
    <scope>NUCLEOTIDE SEQUENCE</scope>
</reference>
<evidence type="ECO:0000313" key="1">
    <source>
        <dbReference type="EMBL" id="WJJ55308.1"/>
    </source>
</evidence>
<name>A0AAT9V7Q7_9CAUD</name>
<accession>A0AAT9V7Q7</accession>
<gene>
    <name evidence="1" type="ORF">QB910_000064</name>
</gene>
<organism evidence="1">
    <name type="scientific">Alicyclobacillus phage KKP_3916</name>
    <dbReference type="NCBI Taxonomy" id="3040651"/>
    <lineage>
        <taxon>Viruses</taxon>
        <taxon>Duplodnaviria</taxon>
        <taxon>Heunggongvirae</taxon>
        <taxon>Uroviricota</taxon>
        <taxon>Caudoviricetes</taxon>
    </lineage>
</organism>
<sequence>MKNVVAQQIKFDESVLELIKSRRFGLIIVEGQYTGGVQYGYIVDYTDKAISYEFFDRKDGNWKKTAIPAEEVYLGNVSFSIPTDEQLKELIHSDEDEDEDEVAEEVSQVENILNLIEELEQDEVVAILKGIGESIAHRGMGLMIGMGY</sequence>
<dbReference type="EMBL" id="OQ846916">
    <property type="protein sequence ID" value="WJJ55308.1"/>
    <property type="molecule type" value="Genomic_DNA"/>
</dbReference>
<protein>
    <submittedName>
        <fullName evidence="1">Uncharacterized protein</fullName>
    </submittedName>
</protein>
<proteinExistence type="predicted"/>